<proteinExistence type="inferred from homology"/>
<dbReference type="Pfam" id="PF00354">
    <property type="entry name" value="Pentaxin"/>
    <property type="match status" value="1"/>
</dbReference>
<evidence type="ECO:0000256" key="1">
    <source>
        <dbReference type="ARBA" id="ARBA00022723"/>
    </source>
</evidence>
<dbReference type="PROSITE" id="PS51828">
    <property type="entry name" value="PTX_2"/>
    <property type="match status" value="1"/>
</dbReference>
<gene>
    <name evidence="6" type="ORF">GDO78_010233</name>
</gene>
<dbReference type="SMART" id="SM00159">
    <property type="entry name" value="PTX"/>
    <property type="match status" value="1"/>
</dbReference>
<evidence type="ECO:0000256" key="3">
    <source>
        <dbReference type="PROSITE-ProRule" id="PRU01172"/>
    </source>
</evidence>
<evidence type="ECO:0000256" key="2">
    <source>
        <dbReference type="ARBA" id="ARBA00022837"/>
    </source>
</evidence>
<comment type="caution">
    <text evidence="6">The sequence shown here is derived from an EMBL/GenBank/DDBJ whole genome shotgun (WGS) entry which is preliminary data.</text>
</comment>
<dbReference type="InterPro" id="IPR051005">
    <property type="entry name" value="Pentraxin_domain"/>
</dbReference>
<dbReference type="OrthoDB" id="547680at2759"/>
<dbReference type="PANTHER" id="PTHR45869:SF8">
    <property type="entry name" value="LAMG-LIKE JELLYROLL FOLD DOMAIN-CONTAINING PROTEIN"/>
    <property type="match status" value="1"/>
</dbReference>
<dbReference type="GO" id="GO:0005576">
    <property type="term" value="C:extracellular region"/>
    <property type="evidence" value="ECO:0007669"/>
    <property type="project" value="UniProtKB-SubCell"/>
</dbReference>
<keyword evidence="7" id="KW-1185">Reference proteome</keyword>
<dbReference type="InterPro" id="IPR013320">
    <property type="entry name" value="ConA-like_dom_sf"/>
</dbReference>
<reference evidence="6" key="1">
    <citation type="thesis" date="2020" institute="ProQuest LLC" country="789 East Eisenhower Parkway, Ann Arbor, MI, USA">
        <title>Comparative Genomics and Chromosome Evolution.</title>
        <authorList>
            <person name="Mudd A.B."/>
        </authorList>
    </citation>
    <scope>NUCLEOTIDE SEQUENCE</scope>
    <source>
        <strain evidence="6">HN-11 Male</strain>
        <tissue evidence="6">Kidney and liver</tissue>
    </source>
</reference>
<dbReference type="PRINTS" id="PR00895">
    <property type="entry name" value="PENTAXIN"/>
</dbReference>
<dbReference type="PANTHER" id="PTHR45869">
    <property type="entry name" value="C-REACTIVE PROTEIN-RELATED"/>
    <property type="match status" value="1"/>
</dbReference>
<comment type="caution">
    <text evidence="3">Lacks conserved residue(s) required for the propagation of feature annotation.</text>
</comment>
<dbReference type="AlphaFoldDB" id="A0A8J6F5I3"/>
<evidence type="ECO:0000259" key="5">
    <source>
        <dbReference type="PROSITE" id="PS51828"/>
    </source>
</evidence>
<protein>
    <recommendedName>
        <fullName evidence="4">Pentraxin family member</fullName>
    </recommendedName>
</protein>
<evidence type="ECO:0000256" key="4">
    <source>
        <dbReference type="RuleBase" id="RU362112"/>
    </source>
</evidence>
<keyword evidence="1 4" id="KW-0479">Metal-binding</keyword>
<keyword evidence="2 4" id="KW-0106">Calcium</keyword>
<comment type="similarity">
    <text evidence="4">Belongs to the pentraxin family.</text>
</comment>
<accession>A0A8J6F5I3</accession>
<name>A0A8J6F5I3_ELECQ</name>
<dbReference type="InterPro" id="IPR001759">
    <property type="entry name" value="PTX_dom"/>
</dbReference>
<comment type="subunit">
    <text evidence="4">Homopentamer. Pentaxin (or pentraxin) have a discoid arrangement of 5 non-covalently bound subunits.</text>
</comment>
<dbReference type="Gene3D" id="2.60.120.200">
    <property type="match status" value="1"/>
</dbReference>
<dbReference type="SUPFAM" id="SSF49899">
    <property type="entry name" value="Concanavalin A-like lectins/glucanases"/>
    <property type="match status" value="1"/>
</dbReference>
<dbReference type="GO" id="GO:0046872">
    <property type="term" value="F:metal ion binding"/>
    <property type="evidence" value="ECO:0007669"/>
    <property type="project" value="UniProtKB-KW"/>
</dbReference>
<dbReference type="Proteomes" id="UP000770717">
    <property type="component" value="Unassembled WGS sequence"/>
</dbReference>
<comment type="cofactor">
    <cofactor evidence="4">
        <name>Ca(2+)</name>
        <dbReference type="ChEBI" id="CHEBI:29108"/>
    </cofactor>
    <text evidence="4">Binds 2 calcium ions per subunit.</text>
</comment>
<organism evidence="6 7">
    <name type="scientific">Eleutherodactylus coqui</name>
    <name type="common">Puerto Rican coqui</name>
    <dbReference type="NCBI Taxonomy" id="57060"/>
    <lineage>
        <taxon>Eukaryota</taxon>
        <taxon>Metazoa</taxon>
        <taxon>Chordata</taxon>
        <taxon>Craniata</taxon>
        <taxon>Vertebrata</taxon>
        <taxon>Euteleostomi</taxon>
        <taxon>Amphibia</taxon>
        <taxon>Batrachia</taxon>
        <taxon>Anura</taxon>
        <taxon>Neobatrachia</taxon>
        <taxon>Hyloidea</taxon>
        <taxon>Eleutherodactylidae</taxon>
        <taxon>Eleutherodactylinae</taxon>
        <taxon>Eleutherodactylus</taxon>
        <taxon>Eleutherodactylus</taxon>
    </lineage>
</organism>
<evidence type="ECO:0000313" key="6">
    <source>
        <dbReference type="EMBL" id="KAG9480851.1"/>
    </source>
</evidence>
<sequence>MADDVFTFPDTSEERYVHIYPEKKVTFTEISLCMRFKTEKDAFFSLFSLATNKHHNSFFIAVKKKLFYLWIYTKLRIPLVKLFNRDWIGLCVSWTSNTGDVKLWIHGDLYKEENFQKGNKISGVPFIIIGEEQDSYGGGFNKSQSFIGDIADVNLWDKALTEEEVMEFIYHDNIRGNVITWRSLKFNITGKVTRNTAPCLSIG</sequence>
<evidence type="ECO:0000313" key="7">
    <source>
        <dbReference type="Proteomes" id="UP000770717"/>
    </source>
</evidence>
<dbReference type="EMBL" id="WNTK01000006">
    <property type="protein sequence ID" value="KAG9480851.1"/>
    <property type="molecule type" value="Genomic_DNA"/>
</dbReference>
<feature type="domain" description="Pentraxin (PTX)" evidence="5">
    <location>
        <begin position="2"/>
        <end position="202"/>
    </location>
</feature>
<comment type="subcellular location">
    <subcellularLocation>
        <location evidence="4">Secreted</location>
    </subcellularLocation>
</comment>